<dbReference type="InterPro" id="IPR011635">
    <property type="entry name" value="CARDB"/>
</dbReference>
<accession>A0A811T5K8</accession>
<feature type="domain" description="DUF3344" evidence="2">
    <location>
        <begin position="30"/>
        <end position="276"/>
    </location>
</feature>
<dbReference type="EMBL" id="CAJHIS010000006">
    <property type="protein sequence ID" value="CAD6492616.1"/>
    <property type="molecule type" value="Genomic_DNA"/>
</dbReference>
<dbReference type="Proteomes" id="UP000634805">
    <property type="component" value="Unassembled WGS sequence"/>
</dbReference>
<feature type="domain" description="DUF3344" evidence="2">
    <location>
        <begin position="608"/>
        <end position="906"/>
    </location>
</feature>
<organism evidence="3 4">
    <name type="scientific">Candidatus Argoarchaeum ethanivorans</name>
    <dbReference type="NCBI Taxonomy" id="2608793"/>
    <lineage>
        <taxon>Archaea</taxon>
        <taxon>Methanobacteriati</taxon>
        <taxon>Methanobacteriota</taxon>
        <taxon>Stenosarchaea group</taxon>
        <taxon>Methanomicrobia</taxon>
        <taxon>Methanosarcinales</taxon>
        <taxon>Methanosarcinales incertae sedis</taxon>
        <taxon>GOM Arc I cluster</taxon>
        <taxon>Candidatus Argoarchaeum</taxon>
    </lineage>
</organism>
<dbReference type="PROSITE" id="PS51257">
    <property type="entry name" value="PROKAR_LIPOPROTEIN"/>
    <property type="match status" value="1"/>
</dbReference>
<proteinExistence type="predicted"/>
<gene>
    <name evidence="3" type="ORF">EMLJLAPB_00329</name>
</gene>
<reference evidence="3" key="1">
    <citation type="submission" date="2020-10" db="EMBL/GenBank/DDBJ databases">
        <authorList>
            <person name="Hahn C.J."/>
            <person name="Laso-Perez R."/>
            <person name="Vulcano F."/>
            <person name="Vaziourakis K.-M."/>
            <person name="Stokke R."/>
            <person name="Steen I.H."/>
            <person name="Teske A."/>
            <person name="Boetius A."/>
            <person name="Liebeke M."/>
            <person name="Amann R."/>
            <person name="Knittel K."/>
        </authorList>
    </citation>
    <scope>NUCLEOTIDE SEQUENCE</scope>
    <source>
        <strain evidence="3">Gfbio:e3339647-f889-4370-9287-4fb5cb688e4c:AG392D22_GoMArc1</strain>
    </source>
</reference>
<name>A0A811T5K8_9EURY</name>
<dbReference type="Gene3D" id="2.60.40.10">
    <property type="entry name" value="Immunoglobulins"/>
    <property type="match status" value="1"/>
</dbReference>
<evidence type="ECO:0000313" key="4">
    <source>
        <dbReference type="Proteomes" id="UP000634805"/>
    </source>
</evidence>
<comment type="caution">
    <text evidence="3">The sequence shown here is derived from an EMBL/GenBank/DDBJ whole genome shotgun (WGS) entry which is preliminary data.</text>
</comment>
<dbReference type="Pfam" id="PF11824">
    <property type="entry name" value="DUF3344"/>
    <property type="match status" value="2"/>
</dbReference>
<sequence length="1385" mass="148054">MKTRYRYIVLPIVLIALLAAFSVPVSAVTGGCPSETKYSETIHGGIYYVAQAPPSAVFTDVPDGIKLARLYTGAWGGSPGSCVDFSLTINDFTTETYHACDPDSYPERCSVIDTPECHDCVTGCGVHFITYNATPHIVTGNNTISTSVPSYYGYVLGLLVVYEDPSMPEITYWINEGSPLMISGSGCDPDSDEIYIHFNGTTGSTSAMKYWTLGFPSNSGVNPELNGNDIGAPDYMSYLYRWDNILTSYLNPSTNLFHYYHPGADYERVHSAVLMLEHGESSPDTTPPYTTGHGPAKGAADVPLDTNIVVHVKDDNTGVDNTTIVMTVEGSPVTPVTTGTQADYTLTYNPPADFGYGQVVDVTVDASDLNGTPNVMPVDSYSFTIMELESSTPFLILGWVNNSAGSPVNNPLVNVTNTNTSEVFTAETTADSSYYQVLTSSNNVSAGDVLHFYASDSSNVEEFDHTVSESEMNAGGFEENITIRFPYTDLVVTGIDAYHNATGYPACFNLSNEIDIIVENTGTKAANSSHVALYIDGEFYGKQSGPSINPGCSATVQFEWTPTGTDCEDGGTPTTYTLKAVADCDGEIGEENEGNNESTTLETAYWAGYSADEVLSTAFHGTVHGSLNFTTGDGVYTALNGPGASTDINYDITLPDGASVELARLNVYYTWSQIDETGVYPSMGVNITKPSGGTYTLLSVAEYNDRPCDTPAITYNYPFGNYVYDLTAYVTESGTYTVTVENTGTTGHSFAIDPPGLVILYNDTTKPEYEYWILEGADLLEGGRRGGAGNLALSECINNATIEGTIDLSMMGSATLGLATPWGGDGGDPSYLYFNGVEIGKDVYHGYSETYSETLNGMSMHIGSTHAQMGVNLTDVTTPLAASNNVVGQGDDGDSMLLANVFMLVERGEAKQDDVANADIPVSGTMSGSYVDTQTTNNVSESITEVESKGKPANRYSYLEHKWTVDVTGGNSVTFYLEAYRSSSNDGDDFVFAYSTDDNTYTDMATVTKIADDDTYQTFDLPGDLSGTVYIRVVDTDQTAGNKALDTICIDHLFIRSVLGPPSYEVTVTVDEASQTVAPGNGTTYTVRVKNTGDLNASYSVVMGGTAVDEATIDVSPLNWNTGTLAPNAEYVQTVTVSTTAGTPETTYTLTAAATCDQDVSATDSVTSDLVVSSAGYADDKANVDTPVTGTVSGSYVDTQVSDDVYESITEVESKGKPANRYSYLEHKWTVDVTGGNSVTFYLEAYHSPSSDSDDFVFAYSTDDSTYTEMVTVTKTADDDTYQTFDLPGDLSGTVYIRVKDTDQTAGNKALDTIYIDHLFIRSVSGAPDTTALAAVTDLAASDPTPSSIKPAPQPAGSGDTFTVTGLDASITYDSTQTKPKRLLI</sequence>
<dbReference type="InterPro" id="IPR021779">
    <property type="entry name" value="DUF3344"/>
</dbReference>
<evidence type="ECO:0008006" key="5">
    <source>
        <dbReference type="Google" id="ProtNLM"/>
    </source>
</evidence>
<evidence type="ECO:0000313" key="3">
    <source>
        <dbReference type="EMBL" id="CAD6492616.1"/>
    </source>
</evidence>
<dbReference type="InterPro" id="IPR013783">
    <property type="entry name" value="Ig-like_fold"/>
</dbReference>
<evidence type="ECO:0000259" key="1">
    <source>
        <dbReference type="Pfam" id="PF07705"/>
    </source>
</evidence>
<feature type="domain" description="CARDB" evidence="1">
    <location>
        <begin position="508"/>
        <end position="599"/>
    </location>
</feature>
<protein>
    <recommendedName>
        <fullName evidence="5">CARDB domain-containing protein</fullName>
    </recommendedName>
</protein>
<evidence type="ECO:0000259" key="2">
    <source>
        <dbReference type="Pfam" id="PF11824"/>
    </source>
</evidence>
<dbReference type="Pfam" id="PF07705">
    <property type="entry name" value="CARDB"/>
    <property type="match status" value="1"/>
</dbReference>